<dbReference type="EMBL" id="KN824283">
    <property type="protein sequence ID" value="KIM30982.1"/>
    <property type="molecule type" value="Genomic_DNA"/>
</dbReference>
<dbReference type="AlphaFoldDB" id="A0A0C2XPU1"/>
<feature type="region of interest" description="Disordered" evidence="1">
    <location>
        <begin position="1"/>
        <end position="25"/>
    </location>
</feature>
<feature type="compositionally biased region" description="Acidic residues" evidence="1">
    <location>
        <begin position="243"/>
        <end position="273"/>
    </location>
</feature>
<reference evidence="4" key="2">
    <citation type="submission" date="2015-01" db="EMBL/GenBank/DDBJ databases">
        <title>Evolutionary Origins and Diversification of the Mycorrhizal Mutualists.</title>
        <authorList>
            <consortium name="DOE Joint Genome Institute"/>
            <consortium name="Mycorrhizal Genomics Consortium"/>
            <person name="Kohler A."/>
            <person name="Kuo A."/>
            <person name="Nagy L.G."/>
            <person name="Floudas D."/>
            <person name="Copeland A."/>
            <person name="Barry K.W."/>
            <person name="Cichocki N."/>
            <person name="Veneault-Fourrey C."/>
            <person name="LaButti K."/>
            <person name="Lindquist E.A."/>
            <person name="Lipzen A."/>
            <person name="Lundell T."/>
            <person name="Morin E."/>
            <person name="Murat C."/>
            <person name="Riley R."/>
            <person name="Ohm R."/>
            <person name="Sun H."/>
            <person name="Tunlid A."/>
            <person name="Henrissat B."/>
            <person name="Grigoriev I.V."/>
            <person name="Hibbett D.S."/>
            <person name="Martin F."/>
        </authorList>
    </citation>
    <scope>NUCLEOTIDE SEQUENCE [LARGE SCALE GENOMIC DNA]</scope>
    <source>
        <strain evidence="4">MAFF 305830</strain>
    </source>
</reference>
<dbReference type="Pfam" id="PF12927">
    <property type="entry name" value="DUF3835"/>
    <property type="match status" value="2"/>
</dbReference>
<accession>A0A0C2XPU1</accession>
<dbReference type="OrthoDB" id="21413at2759"/>
<protein>
    <recommendedName>
        <fullName evidence="2">DUF3835 domain-containing protein</fullName>
    </recommendedName>
</protein>
<feature type="compositionally biased region" description="Basic residues" evidence="1">
    <location>
        <begin position="450"/>
        <end position="460"/>
    </location>
</feature>
<feature type="compositionally biased region" description="Polar residues" evidence="1">
    <location>
        <begin position="139"/>
        <end position="160"/>
    </location>
</feature>
<dbReference type="Proteomes" id="UP000054097">
    <property type="component" value="Unassembled WGS sequence"/>
</dbReference>
<gene>
    <name evidence="3" type="ORF">M408DRAFT_327892</name>
</gene>
<evidence type="ECO:0000256" key="1">
    <source>
        <dbReference type="SAM" id="MobiDB-lite"/>
    </source>
</evidence>
<feature type="compositionally biased region" description="Basic and acidic residues" evidence="1">
    <location>
        <begin position="128"/>
        <end position="138"/>
    </location>
</feature>
<feature type="compositionally biased region" description="Polar residues" evidence="1">
    <location>
        <begin position="1"/>
        <end position="21"/>
    </location>
</feature>
<feature type="compositionally biased region" description="Basic and acidic residues" evidence="1">
    <location>
        <begin position="280"/>
        <end position="289"/>
    </location>
</feature>
<evidence type="ECO:0000259" key="2">
    <source>
        <dbReference type="Pfam" id="PF12927"/>
    </source>
</evidence>
<keyword evidence="4" id="KW-1185">Reference proteome</keyword>
<reference evidence="3 4" key="1">
    <citation type="submission" date="2014-04" db="EMBL/GenBank/DDBJ databases">
        <authorList>
            <consortium name="DOE Joint Genome Institute"/>
            <person name="Kuo A."/>
            <person name="Zuccaro A."/>
            <person name="Kohler A."/>
            <person name="Nagy L.G."/>
            <person name="Floudas D."/>
            <person name="Copeland A."/>
            <person name="Barry K.W."/>
            <person name="Cichocki N."/>
            <person name="Veneault-Fourrey C."/>
            <person name="LaButti K."/>
            <person name="Lindquist E.A."/>
            <person name="Lipzen A."/>
            <person name="Lundell T."/>
            <person name="Morin E."/>
            <person name="Murat C."/>
            <person name="Sun H."/>
            <person name="Tunlid A."/>
            <person name="Henrissat B."/>
            <person name="Grigoriev I.V."/>
            <person name="Hibbett D.S."/>
            <person name="Martin F."/>
            <person name="Nordberg H.P."/>
            <person name="Cantor M.N."/>
            <person name="Hua S.X."/>
        </authorList>
    </citation>
    <scope>NUCLEOTIDE SEQUENCE [LARGE SCALE GENOMIC DNA]</scope>
    <source>
        <strain evidence="3 4">MAFF 305830</strain>
    </source>
</reference>
<proteinExistence type="predicted"/>
<name>A0A0C2XPU1_SERVB</name>
<dbReference type="InterPro" id="IPR024325">
    <property type="entry name" value="DUF3835"/>
</dbReference>
<sequence length="460" mass="50965">MDRPAATSSETSGQSLKTSQEVPKETLEKLAARLKELVGEDFEMPNEPLVNEDGLPIIEFKEPVPPSYEPGFRIPSPPPLKPLPKTEAERITRRKELDAFFEALEEEERREEEEKEETEFMRVIKEAKEKAEDARTGENTRLNAASQKKRNLNGSQSTNSSEDEMIRETEKPNLTSKTKKAVKFAGVEDEDDGEETENRRTVQWGDVQQGRLKRPMGVKSGGDIMKLQIVERFPASSKGAAIDSDDEDDSDDDAEDEDDGAEDAEREQAEIEDALQQREIALRYHELRHSLGTGPTGGALGGPIDPTANQEWDQEEVSLDTSLADTSGNKRFQFNANRLSDKVLKTQLPNGLVGELRPGVVENDQLIGTEEEGASDEDINPRGKRIIDGLTQGLTVEEVLASEPIDDEKTAKVKQPEHAPIKTGTALVGDVVERERNAAPPIVSSGKPTKVSRFKANRME</sequence>
<feature type="domain" description="DUF3835" evidence="2">
    <location>
        <begin position="433"/>
        <end position="459"/>
    </location>
</feature>
<organism evidence="3 4">
    <name type="scientific">Serendipita vermifera MAFF 305830</name>
    <dbReference type="NCBI Taxonomy" id="933852"/>
    <lineage>
        <taxon>Eukaryota</taxon>
        <taxon>Fungi</taxon>
        <taxon>Dikarya</taxon>
        <taxon>Basidiomycota</taxon>
        <taxon>Agaricomycotina</taxon>
        <taxon>Agaricomycetes</taxon>
        <taxon>Sebacinales</taxon>
        <taxon>Serendipitaceae</taxon>
        <taxon>Serendipita</taxon>
    </lineage>
</organism>
<feature type="region of interest" description="Disordered" evidence="1">
    <location>
        <begin position="436"/>
        <end position="460"/>
    </location>
</feature>
<dbReference type="HOGENOM" id="CLU_544124_0_0_1"/>
<dbReference type="STRING" id="933852.A0A0C2XPU1"/>
<feature type="domain" description="DUF3835" evidence="2">
    <location>
        <begin position="263"/>
        <end position="291"/>
    </location>
</feature>
<evidence type="ECO:0000313" key="3">
    <source>
        <dbReference type="EMBL" id="KIM30982.1"/>
    </source>
</evidence>
<feature type="region of interest" description="Disordered" evidence="1">
    <location>
        <begin position="128"/>
        <end position="316"/>
    </location>
</feature>
<evidence type="ECO:0000313" key="4">
    <source>
        <dbReference type="Proteomes" id="UP000054097"/>
    </source>
</evidence>